<dbReference type="Proteomes" id="UP000003986">
    <property type="component" value="Unassembled WGS sequence"/>
</dbReference>
<sequence length="501" mass="52634">MASTGPSTFLCGPGDAAELATEPRERSPPQAETLHMIIISNKVSGVSAEVPPASGTPIAPRHPHRPHRPPEFAMSHTSPPDPPATHAPPRLLVSDHVAGRISLLDLPDGTERAEVNHRHLAEHAGFLALPDGLVACVDDRAGELLVLDPYGPGAGRPLIRRRIPVAVPAEHLAADPGGRRIAVTTGHGRNEEAWTGLLTAVDLDAPDGAVAVRVRGRTGEPGVTVLGGASPLVVVRHREPGELLVHRHRELMRSAPSCPPVVPERRIALPDDDGHGDAHDPLTGRLFAAAGSGVHRVRQEGDDLTPEAPLPWSADGRSGGRGYYLRLDPVRRMLWSCVRGGPGDPGQWPDWSNDAWWHHLDSGETGRLDLGPGLVFRLAVTARHIAFTRVHPDGDELILLTAPPAAGSRPEVGARLPLPAMSGAPRRGGTPWDGVQRRAVAASPGGGLVAVSRGGHGEVHVFDADKAALISTLAVPTPLDDGGHLALVTPGDGAHADPVGR</sequence>
<gene>
    <name evidence="2" type="ORF">SSGG_06644</name>
</gene>
<feature type="region of interest" description="Disordered" evidence="1">
    <location>
        <begin position="1"/>
        <end position="30"/>
    </location>
</feature>
<dbReference type="EMBL" id="DS999644">
    <property type="protein sequence ID" value="EFE79277.2"/>
    <property type="molecule type" value="Genomic_DNA"/>
</dbReference>
<reference evidence="3" key="2">
    <citation type="submission" date="2008-12" db="EMBL/GenBank/DDBJ databases">
        <title>Annotation of Streptomyces roseosporus strain NRRL 15998.</title>
        <authorList>
            <consortium name="The Broad Institute Genome Sequencing Platform"/>
            <consortium name="Broad Institute Microbial Sequencing Center"/>
            <person name="Fischbach M."/>
            <person name="Ward D."/>
            <person name="Young S."/>
            <person name="Kodira C.D."/>
            <person name="Zeng Q."/>
            <person name="Koehrsen M."/>
            <person name="Godfrey P."/>
            <person name="Alvarado L."/>
            <person name="Berlin A.M."/>
            <person name="Borenstein D."/>
            <person name="Chen Z."/>
            <person name="Engels R."/>
            <person name="Freedman E."/>
            <person name="Gellesch M."/>
            <person name="Goldberg J."/>
            <person name="Griggs A."/>
            <person name="Gujja S."/>
            <person name="Heiman D.I."/>
            <person name="Hepburn T.A."/>
            <person name="Howarth C."/>
            <person name="Jen D."/>
            <person name="Larson L."/>
            <person name="Lewis B."/>
            <person name="Mehta T."/>
            <person name="Park D."/>
            <person name="Pearson M."/>
            <person name="Roberts A."/>
            <person name="Saif S."/>
            <person name="Shea T.D."/>
            <person name="Shenoy N."/>
            <person name="Sisk P."/>
            <person name="Stolte C."/>
            <person name="Sykes S.N."/>
            <person name="Walk T."/>
            <person name="White J."/>
            <person name="Yandava C."/>
            <person name="Straight P."/>
            <person name="Clardy J."/>
            <person name="Hung D."/>
            <person name="Kolter R."/>
            <person name="Mekalanos J."/>
            <person name="Walker S."/>
            <person name="Walsh C.T."/>
            <person name="Wieland B.L.C."/>
            <person name="Ilzarbe M."/>
            <person name="Galagan J."/>
            <person name="Nusbaum C."/>
            <person name="Birren B."/>
        </authorList>
    </citation>
    <scope>NUCLEOTIDE SEQUENCE [LARGE SCALE GENOMIC DNA]</scope>
    <source>
        <strain evidence="3">NRRL 15998</strain>
    </source>
</reference>
<dbReference type="AlphaFoldDB" id="D6AJR8"/>
<feature type="region of interest" description="Disordered" evidence="1">
    <location>
        <begin position="409"/>
        <end position="430"/>
    </location>
</feature>
<dbReference type="SUPFAM" id="SSF75011">
    <property type="entry name" value="3-carboxy-cis,cis-mucoante lactonizing enzyme"/>
    <property type="match status" value="1"/>
</dbReference>
<evidence type="ECO:0000256" key="1">
    <source>
        <dbReference type="SAM" id="MobiDB-lite"/>
    </source>
</evidence>
<organism evidence="2 3">
    <name type="scientific">Streptomyces filamentosus NRRL 15998</name>
    <dbReference type="NCBI Taxonomy" id="457431"/>
    <lineage>
        <taxon>Bacteria</taxon>
        <taxon>Bacillati</taxon>
        <taxon>Actinomycetota</taxon>
        <taxon>Actinomycetes</taxon>
        <taxon>Kitasatosporales</taxon>
        <taxon>Streptomycetaceae</taxon>
        <taxon>Streptomyces</taxon>
    </lineage>
</organism>
<evidence type="ECO:0000313" key="2">
    <source>
        <dbReference type="EMBL" id="EFE79277.2"/>
    </source>
</evidence>
<accession>D6AJR8</accession>
<reference evidence="3" key="1">
    <citation type="submission" date="2008-10" db="EMBL/GenBank/DDBJ databases">
        <authorList>
            <person name="Molnar K."/>
        </authorList>
    </citation>
    <scope>NUCLEOTIDE SEQUENCE [LARGE SCALE GENOMIC DNA]</scope>
    <source>
        <strain evidence="3">NRRL 15998</strain>
    </source>
</reference>
<proteinExistence type="predicted"/>
<feature type="region of interest" description="Disordered" evidence="1">
    <location>
        <begin position="47"/>
        <end position="90"/>
    </location>
</feature>
<evidence type="ECO:0000313" key="3">
    <source>
        <dbReference type="Proteomes" id="UP000003986"/>
    </source>
</evidence>
<protein>
    <submittedName>
        <fullName evidence="2">Predicted protein</fullName>
    </submittedName>
</protein>
<name>D6AJR8_STRFL</name>